<dbReference type="InterPro" id="IPR010982">
    <property type="entry name" value="Lambda_DNA-bd_dom_sf"/>
</dbReference>
<dbReference type="Proteomes" id="UP000326336">
    <property type="component" value="Unassembled WGS sequence"/>
</dbReference>
<dbReference type="GO" id="GO:0003677">
    <property type="term" value="F:DNA binding"/>
    <property type="evidence" value="ECO:0007669"/>
    <property type="project" value="InterPro"/>
</dbReference>
<dbReference type="OrthoDB" id="3233878at2"/>
<dbReference type="RefSeq" id="WP_151916066.1">
    <property type="nucleotide sequence ID" value="NZ_RQSP01000003.1"/>
</dbReference>
<keyword evidence="2" id="KW-1185">Reference proteome</keyword>
<dbReference type="SUPFAM" id="SSF47413">
    <property type="entry name" value="lambda repressor-like DNA-binding domains"/>
    <property type="match status" value="1"/>
</dbReference>
<gene>
    <name evidence="1" type="ORF">EHS19_01790</name>
</gene>
<organism evidence="1 2">
    <name type="scientific">Bifidobacterium jacchi</name>
    <dbReference type="NCBI Taxonomy" id="2490545"/>
    <lineage>
        <taxon>Bacteria</taxon>
        <taxon>Bacillati</taxon>
        <taxon>Actinomycetota</taxon>
        <taxon>Actinomycetes</taxon>
        <taxon>Bifidobacteriales</taxon>
        <taxon>Bifidobacteriaceae</taxon>
        <taxon>Bifidobacterium</taxon>
    </lineage>
</organism>
<proteinExistence type="predicted"/>
<dbReference type="EMBL" id="RQSP01000003">
    <property type="protein sequence ID" value="KAB5608379.1"/>
    <property type="molecule type" value="Genomic_DNA"/>
</dbReference>
<protein>
    <submittedName>
        <fullName evidence="1">Uncharacterized protein</fullName>
    </submittedName>
</protein>
<name>A0A5N5RN44_9BIFI</name>
<evidence type="ECO:0000313" key="2">
    <source>
        <dbReference type="Proteomes" id="UP000326336"/>
    </source>
</evidence>
<accession>A0A5N5RN44</accession>
<dbReference type="AlphaFoldDB" id="A0A5N5RN44"/>
<reference evidence="1 2" key="1">
    <citation type="journal article" date="2019" name="Int. J. Syst. Evol. Microbiol.">
        <title>Bifidobacterium jacchi sp. nov., isolated from the faeces of a baby common marmoset (Callithrix jacchus).</title>
        <authorList>
            <person name="Modesto M."/>
            <person name="Watanabe K."/>
            <person name="Arita M."/>
            <person name="Satti M."/>
            <person name="Oki K."/>
            <person name="Sciavilla P."/>
            <person name="Patavino C."/>
            <person name="Camma C."/>
            <person name="Michelini S."/>
            <person name="Sgorbati B."/>
            <person name="Mattarelli P."/>
        </authorList>
    </citation>
    <scope>NUCLEOTIDE SEQUENCE [LARGE SCALE GENOMIC DNA]</scope>
    <source>
        <strain evidence="1 2">MRM 9.3</strain>
    </source>
</reference>
<sequence>MNQSEFARLIGRSPTYVRERINDEKEWALGDIERMCKLWGLTPTQLIEGAPRLDDAEHDRAPVEPDFLTMAAKHGDTEAEREAAYREARGTDPIDIDAWADRIKAEDKVNVK</sequence>
<comment type="caution">
    <text evidence="1">The sequence shown here is derived from an EMBL/GenBank/DDBJ whole genome shotgun (WGS) entry which is preliminary data.</text>
</comment>
<evidence type="ECO:0000313" key="1">
    <source>
        <dbReference type="EMBL" id="KAB5608379.1"/>
    </source>
</evidence>